<dbReference type="PANTHER" id="PTHR31960:SF2">
    <property type="entry name" value="F-BOX PROTEIN PP2-A15"/>
    <property type="match status" value="1"/>
</dbReference>
<sequence>MDENEKGLMVLGELPESCISLILGLTTPGDVCRLSAVSQTFRLAGNSDSVWEKMLPVQYRHLLARLDSPLHFSSKRELYFALCHPNLIDGRTKKFWIERATGKLCFILSPRDLHITWGDDTRYWHWISRDDSSFKEIAELVTVCWLEVQGQFDCKLLTPGTAYTISYRLKLNQSRRGINRNFGHRAMIPHLSRPYGWNHKPVKFSVTTAGVEQQIYALYLNDTDKPVENDGYQMTPLRHVEEGWMEFDAGRFVVEEEGDNPGEIEFCMREWEGGNWKGGLLLDGVKIQPTSSFKE</sequence>
<accession>D5A9I7</accession>
<dbReference type="Pfam" id="PF14299">
    <property type="entry name" value="PP2"/>
    <property type="match status" value="1"/>
</dbReference>
<feature type="domain" description="F-box" evidence="1">
    <location>
        <begin position="8"/>
        <end position="54"/>
    </location>
</feature>
<proteinExistence type="evidence at transcript level"/>
<dbReference type="InterPro" id="IPR025886">
    <property type="entry name" value="PP2-like"/>
</dbReference>
<dbReference type="AlphaFoldDB" id="D5A9I7"/>
<dbReference type="PROSITE" id="PS50181">
    <property type="entry name" value="FBOX"/>
    <property type="match status" value="1"/>
</dbReference>
<dbReference type="EMBL" id="BT122858">
    <property type="protein sequence ID" value="ADE76206.1"/>
    <property type="molecule type" value="mRNA"/>
</dbReference>
<dbReference type="InterPro" id="IPR036047">
    <property type="entry name" value="F-box-like_dom_sf"/>
</dbReference>
<name>D5A9I7_PICSI</name>
<dbReference type="SUPFAM" id="SSF81383">
    <property type="entry name" value="F-box domain"/>
    <property type="match status" value="1"/>
</dbReference>
<dbReference type="PANTHER" id="PTHR31960">
    <property type="entry name" value="F-BOX PROTEIN PP2-A15"/>
    <property type="match status" value="1"/>
</dbReference>
<evidence type="ECO:0000259" key="1">
    <source>
        <dbReference type="PROSITE" id="PS50181"/>
    </source>
</evidence>
<dbReference type="InterPro" id="IPR001810">
    <property type="entry name" value="F-box_dom"/>
</dbReference>
<protein>
    <recommendedName>
        <fullName evidence="1">F-box domain-containing protein</fullName>
    </recommendedName>
</protein>
<reference evidence="2" key="1">
    <citation type="submission" date="2010-04" db="EMBL/GenBank/DDBJ databases">
        <authorList>
            <person name="Reid K.E."/>
            <person name="Liao N."/>
            <person name="Chan S."/>
            <person name="Docking R."/>
            <person name="Taylor G."/>
            <person name="Moore R."/>
            <person name="Mayo M."/>
            <person name="Munro S."/>
            <person name="King J."/>
            <person name="Yanchuk A."/>
            <person name="Holt R."/>
            <person name="Jones S."/>
            <person name="Marra M."/>
            <person name="Ritland C.E."/>
            <person name="Ritland K."/>
            <person name="Bohlmann J."/>
        </authorList>
    </citation>
    <scope>NUCLEOTIDE SEQUENCE</scope>
    <source>
        <tissue evidence="2">Bud</tissue>
    </source>
</reference>
<dbReference type="CDD" id="cd22162">
    <property type="entry name" value="F-box_AtSKIP3-like"/>
    <property type="match status" value="1"/>
</dbReference>
<evidence type="ECO:0000313" key="2">
    <source>
        <dbReference type="EMBL" id="ADE76206.1"/>
    </source>
</evidence>
<organism evidence="2">
    <name type="scientific">Picea sitchensis</name>
    <name type="common">Sitka spruce</name>
    <name type="synonym">Pinus sitchensis</name>
    <dbReference type="NCBI Taxonomy" id="3332"/>
    <lineage>
        <taxon>Eukaryota</taxon>
        <taxon>Viridiplantae</taxon>
        <taxon>Streptophyta</taxon>
        <taxon>Embryophyta</taxon>
        <taxon>Tracheophyta</taxon>
        <taxon>Spermatophyta</taxon>
        <taxon>Pinopsida</taxon>
        <taxon>Pinidae</taxon>
        <taxon>Conifers I</taxon>
        <taxon>Pinales</taxon>
        <taxon>Pinaceae</taxon>
        <taxon>Picea</taxon>
    </lineage>
</organism>